<reference evidence="1" key="2">
    <citation type="journal article" date="2024" name="Plant">
        <title>Genomic evolution and insights into agronomic trait innovations of Sesamum species.</title>
        <authorList>
            <person name="Miao H."/>
            <person name="Wang L."/>
            <person name="Qu L."/>
            <person name="Liu H."/>
            <person name="Sun Y."/>
            <person name="Le M."/>
            <person name="Wang Q."/>
            <person name="Wei S."/>
            <person name="Zheng Y."/>
            <person name="Lin W."/>
            <person name="Duan Y."/>
            <person name="Cao H."/>
            <person name="Xiong S."/>
            <person name="Wang X."/>
            <person name="Wei L."/>
            <person name="Li C."/>
            <person name="Ma Q."/>
            <person name="Ju M."/>
            <person name="Zhao R."/>
            <person name="Li G."/>
            <person name="Mu C."/>
            <person name="Tian Q."/>
            <person name="Mei H."/>
            <person name="Zhang T."/>
            <person name="Gao T."/>
            <person name="Zhang H."/>
        </authorList>
    </citation>
    <scope>NUCLEOTIDE SEQUENCE</scope>
    <source>
        <strain evidence="1">KEN1</strain>
    </source>
</reference>
<sequence>MELLDKSGWNEGLVREEFDPINVECILSIPLPSVSRQDEIVWHYGKQGKFSVKTAYSLACELAITASSSNQQNWRLVWDLQLAPKIKLFIWKVCDPIIHLFER</sequence>
<accession>A0AAW2TLL5</accession>
<dbReference type="EMBL" id="JACGWN010000014">
    <property type="protein sequence ID" value="KAL0405108.1"/>
    <property type="molecule type" value="Genomic_DNA"/>
</dbReference>
<proteinExistence type="predicted"/>
<evidence type="ECO:0008006" key="2">
    <source>
        <dbReference type="Google" id="ProtNLM"/>
    </source>
</evidence>
<reference evidence="1" key="1">
    <citation type="submission" date="2020-06" db="EMBL/GenBank/DDBJ databases">
        <authorList>
            <person name="Li T."/>
            <person name="Hu X."/>
            <person name="Zhang T."/>
            <person name="Song X."/>
            <person name="Zhang H."/>
            <person name="Dai N."/>
            <person name="Sheng W."/>
            <person name="Hou X."/>
            <person name="Wei L."/>
        </authorList>
    </citation>
    <scope>NUCLEOTIDE SEQUENCE</scope>
    <source>
        <strain evidence="1">KEN1</strain>
        <tissue evidence="1">Leaf</tissue>
    </source>
</reference>
<gene>
    <name evidence="1" type="ORF">Slati_3824700</name>
</gene>
<comment type="caution">
    <text evidence="1">The sequence shown here is derived from an EMBL/GenBank/DDBJ whole genome shotgun (WGS) entry which is preliminary data.</text>
</comment>
<name>A0AAW2TLL5_9LAMI</name>
<protein>
    <recommendedName>
        <fullName evidence="2">Reverse transcriptase zinc-binding domain-containing protein</fullName>
    </recommendedName>
</protein>
<evidence type="ECO:0000313" key="1">
    <source>
        <dbReference type="EMBL" id="KAL0405108.1"/>
    </source>
</evidence>
<organism evidence="1">
    <name type="scientific">Sesamum latifolium</name>
    <dbReference type="NCBI Taxonomy" id="2727402"/>
    <lineage>
        <taxon>Eukaryota</taxon>
        <taxon>Viridiplantae</taxon>
        <taxon>Streptophyta</taxon>
        <taxon>Embryophyta</taxon>
        <taxon>Tracheophyta</taxon>
        <taxon>Spermatophyta</taxon>
        <taxon>Magnoliopsida</taxon>
        <taxon>eudicotyledons</taxon>
        <taxon>Gunneridae</taxon>
        <taxon>Pentapetalae</taxon>
        <taxon>asterids</taxon>
        <taxon>lamiids</taxon>
        <taxon>Lamiales</taxon>
        <taxon>Pedaliaceae</taxon>
        <taxon>Sesamum</taxon>
    </lineage>
</organism>
<dbReference type="AlphaFoldDB" id="A0AAW2TLL5"/>